<sequence>MIREFRDFIAKGNVMDLAVGIIIGAAFTAIVNSLVADIINPVIGLIIGGVDFSNLYWVMSGTVPEGAGLQTARDSGAAVFAYGAFVTAVINFLIIAFVVFLLVKAVNRIKDATMRKEQAVPGAPAGPTQEELLTQIRDLLAARGTGGHPMTPAG</sequence>
<dbReference type="PRINTS" id="PR01264">
    <property type="entry name" value="MECHCHANNEL"/>
</dbReference>
<evidence type="ECO:0000256" key="2">
    <source>
        <dbReference type="ARBA" id="ARBA00007254"/>
    </source>
</evidence>
<evidence type="ECO:0000256" key="6">
    <source>
        <dbReference type="ARBA" id="ARBA00022989"/>
    </source>
</evidence>
<proteinExistence type="inferred from homology"/>
<evidence type="ECO:0000256" key="5">
    <source>
        <dbReference type="ARBA" id="ARBA00022692"/>
    </source>
</evidence>
<keyword evidence="5 10" id="KW-0812">Transmembrane</keyword>
<dbReference type="NCBIfam" id="NF001843">
    <property type="entry name" value="PRK00567.1-4"/>
    <property type="match status" value="1"/>
</dbReference>
<evidence type="ECO:0000256" key="8">
    <source>
        <dbReference type="ARBA" id="ARBA00023136"/>
    </source>
</evidence>
<dbReference type="Pfam" id="PF01741">
    <property type="entry name" value="MscL"/>
    <property type="match status" value="1"/>
</dbReference>
<dbReference type="Proteomes" id="UP000015346">
    <property type="component" value="Unassembled WGS sequence"/>
</dbReference>
<dbReference type="Gene3D" id="1.10.1200.120">
    <property type="entry name" value="Large-conductance mechanosensitive channel, MscL, domain 1"/>
    <property type="match status" value="1"/>
</dbReference>
<gene>
    <name evidence="10" type="primary">mscL</name>
    <name evidence="11" type="ORF">ruthe_01779</name>
</gene>
<dbReference type="EMBL" id="AOLV01000016">
    <property type="protein sequence ID" value="EPX85187.1"/>
    <property type="molecule type" value="Genomic_DNA"/>
</dbReference>
<dbReference type="NCBIfam" id="TIGR00220">
    <property type="entry name" value="mscL"/>
    <property type="match status" value="1"/>
</dbReference>
<feature type="transmembrane region" description="Helical" evidence="10">
    <location>
        <begin position="17"/>
        <end position="35"/>
    </location>
</feature>
<dbReference type="NCBIfam" id="NF010557">
    <property type="entry name" value="PRK13952.1"/>
    <property type="match status" value="1"/>
</dbReference>
<reference evidence="11 12" key="1">
    <citation type="journal article" date="2013" name="Stand. Genomic Sci.">
        <title>Genome sequence of the reddish-pigmented Rubellimicrobium thermophilum type strain (DSM 16684(T)), a member of the Roseobacter clade.</title>
        <authorList>
            <person name="Fiebig A."/>
            <person name="Riedel T."/>
            <person name="Gronow S."/>
            <person name="Petersen J."/>
            <person name="Klenk H.P."/>
            <person name="Goker M."/>
        </authorList>
    </citation>
    <scope>NUCLEOTIDE SEQUENCE [LARGE SCALE GENOMIC DNA]</scope>
    <source>
        <strain evidence="11 12">DSM 16684</strain>
    </source>
</reference>
<feature type="transmembrane region" description="Helical" evidence="10">
    <location>
        <begin position="42"/>
        <end position="59"/>
    </location>
</feature>
<dbReference type="OrthoDB" id="9810350at2"/>
<accession>S9R017</accession>
<dbReference type="STRING" id="1123069.ruthe_01779"/>
<dbReference type="HAMAP" id="MF_00115">
    <property type="entry name" value="MscL"/>
    <property type="match status" value="1"/>
</dbReference>
<dbReference type="InterPro" id="IPR037673">
    <property type="entry name" value="MSC/AndL"/>
</dbReference>
<dbReference type="PROSITE" id="PS01327">
    <property type="entry name" value="MSCL"/>
    <property type="match status" value="1"/>
</dbReference>
<protein>
    <recommendedName>
        <fullName evidence="10">Large-conductance mechanosensitive channel</fullName>
    </recommendedName>
</protein>
<evidence type="ECO:0000313" key="12">
    <source>
        <dbReference type="Proteomes" id="UP000015346"/>
    </source>
</evidence>
<name>S9R017_9RHOB</name>
<evidence type="ECO:0000256" key="3">
    <source>
        <dbReference type="ARBA" id="ARBA00022448"/>
    </source>
</evidence>
<keyword evidence="4 10" id="KW-1003">Cell membrane</keyword>
<dbReference type="RefSeq" id="WP_021097867.1">
    <property type="nucleotide sequence ID" value="NZ_KE557321.1"/>
</dbReference>
<feature type="transmembrane region" description="Helical" evidence="10">
    <location>
        <begin position="79"/>
        <end position="106"/>
    </location>
</feature>
<comment type="function">
    <text evidence="10">Channel that opens in response to stretch forces in the membrane lipid bilayer. May participate in the regulation of osmotic pressure changes within the cell.</text>
</comment>
<dbReference type="PATRIC" id="fig|1123069.3.peg.1744"/>
<dbReference type="PANTHER" id="PTHR30266">
    <property type="entry name" value="MECHANOSENSITIVE CHANNEL MSCL"/>
    <property type="match status" value="1"/>
</dbReference>
<keyword evidence="6 10" id="KW-1133">Transmembrane helix</keyword>
<dbReference type="SUPFAM" id="SSF81330">
    <property type="entry name" value="Gated mechanosensitive channel"/>
    <property type="match status" value="1"/>
</dbReference>
<evidence type="ECO:0000256" key="7">
    <source>
        <dbReference type="ARBA" id="ARBA00023065"/>
    </source>
</evidence>
<dbReference type="GO" id="GO:0008381">
    <property type="term" value="F:mechanosensitive monoatomic ion channel activity"/>
    <property type="evidence" value="ECO:0007669"/>
    <property type="project" value="UniProtKB-UniRule"/>
</dbReference>
<keyword evidence="9 10" id="KW-0407">Ion channel</keyword>
<dbReference type="GO" id="GO:0005886">
    <property type="term" value="C:plasma membrane"/>
    <property type="evidence" value="ECO:0007669"/>
    <property type="project" value="UniProtKB-SubCell"/>
</dbReference>
<evidence type="ECO:0000256" key="1">
    <source>
        <dbReference type="ARBA" id="ARBA00004651"/>
    </source>
</evidence>
<evidence type="ECO:0000256" key="10">
    <source>
        <dbReference type="HAMAP-Rule" id="MF_00115"/>
    </source>
</evidence>
<dbReference type="HOGENOM" id="CLU_095787_0_1_5"/>
<comment type="subcellular location">
    <subcellularLocation>
        <location evidence="10">Cell inner membrane</location>
        <topology evidence="10">Multi-pass membrane protein</topology>
    </subcellularLocation>
    <subcellularLocation>
        <location evidence="1">Cell membrane</location>
        <topology evidence="1">Multi-pass membrane protein</topology>
    </subcellularLocation>
</comment>
<organism evidence="11 12">
    <name type="scientific">Rubellimicrobium thermophilum DSM 16684</name>
    <dbReference type="NCBI Taxonomy" id="1123069"/>
    <lineage>
        <taxon>Bacteria</taxon>
        <taxon>Pseudomonadati</taxon>
        <taxon>Pseudomonadota</taxon>
        <taxon>Alphaproteobacteria</taxon>
        <taxon>Rhodobacterales</taxon>
        <taxon>Roseobacteraceae</taxon>
        <taxon>Rubellimicrobium</taxon>
    </lineage>
</organism>
<dbReference type="InterPro" id="IPR036019">
    <property type="entry name" value="MscL_channel"/>
</dbReference>
<dbReference type="InterPro" id="IPR001185">
    <property type="entry name" value="MS_channel"/>
</dbReference>
<comment type="similarity">
    <text evidence="2 10">Belongs to the MscL family.</text>
</comment>
<comment type="subunit">
    <text evidence="10">Homopentamer.</text>
</comment>
<evidence type="ECO:0000256" key="4">
    <source>
        <dbReference type="ARBA" id="ARBA00022475"/>
    </source>
</evidence>
<keyword evidence="3 10" id="KW-0813">Transport</keyword>
<comment type="caution">
    <text evidence="11">The sequence shown here is derived from an EMBL/GenBank/DDBJ whole genome shotgun (WGS) entry which is preliminary data.</text>
</comment>
<keyword evidence="7 10" id="KW-0406">Ion transport</keyword>
<evidence type="ECO:0000313" key="11">
    <source>
        <dbReference type="EMBL" id="EPX85187.1"/>
    </source>
</evidence>
<dbReference type="PANTHER" id="PTHR30266:SF2">
    <property type="entry name" value="LARGE-CONDUCTANCE MECHANOSENSITIVE CHANNEL"/>
    <property type="match status" value="1"/>
</dbReference>
<keyword evidence="12" id="KW-1185">Reference proteome</keyword>
<keyword evidence="8 10" id="KW-0472">Membrane</keyword>
<dbReference type="AlphaFoldDB" id="S9R017"/>
<keyword evidence="10" id="KW-0997">Cell inner membrane</keyword>
<dbReference type="InterPro" id="IPR019823">
    <property type="entry name" value="Mechanosensitive_channel_CS"/>
</dbReference>
<evidence type="ECO:0000256" key="9">
    <source>
        <dbReference type="ARBA" id="ARBA00023303"/>
    </source>
</evidence>